<organism evidence="12 13">
    <name type="scientific">Desulfosarcina widdelii</name>
    <dbReference type="NCBI Taxonomy" id="947919"/>
    <lineage>
        <taxon>Bacteria</taxon>
        <taxon>Pseudomonadati</taxon>
        <taxon>Thermodesulfobacteriota</taxon>
        <taxon>Desulfobacteria</taxon>
        <taxon>Desulfobacterales</taxon>
        <taxon>Desulfosarcinaceae</taxon>
        <taxon>Desulfosarcina</taxon>
    </lineage>
</organism>
<name>A0A5K7Z2P7_9BACT</name>
<dbReference type="GO" id="GO:0034204">
    <property type="term" value="P:lipid translocation"/>
    <property type="evidence" value="ECO:0007669"/>
    <property type="project" value="TreeGrafter"/>
</dbReference>
<keyword evidence="4 10" id="KW-0133">Cell shape</keyword>
<feature type="transmembrane region" description="Helical" evidence="10">
    <location>
        <begin position="245"/>
        <end position="270"/>
    </location>
</feature>
<feature type="transmembrane region" description="Helical" evidence="10">
    <location>
        <begin position="147"/>
        <end position="167"/>
    </location>
</feature>
<feature type="transmembrane region" description="Helical" evidence="10">
    <location>
        <begin position="103"/>
        <end position="127"/>
    </location>
</feature>
<keyword evidence="2 10" id="KW-1003">Cell membrane</keyword>
<keyword evidence="5 10" id="KW-0573">Peptidoglycan synthesis</keyword>
<dbReference type="NCBIfam" id="TIGR01695">
    <property type="entry name" value="murJ_mviN"/>
    <property type="match status" value="1"/>
</dbReference>
<feature type="transmembrane region" description="Helical" evidence="10">
    <location>
        <begin position="39"/>
        <end position="58"/>
    </location>
</feature>
<dbReference type="EMBL" id="AP021875">
    <property type="protein sequence ID" value="BBO72744.1"/>
    <property type="molecule type" value="Genomic_DNA"/>
</dbReference>
<feature type="transmembrane region" description="Helical" evidence="10">
    <location>
        <begin position="425"/>
        <end position="445"/>
    </location>
</feature>
<dbReference type="HAMAP" id="MF_02078">
    <property type="entry name" value="MurJ_MviN"/>
    <property type="match status" value="1"/>
</dbReference>
<dbReference type="PANTHER" id="PTHR47019">
    <property type="entry name" value="LIPID II FLIPPASE MURJ"/>
    <property type="match status" value="1"/>
</dbReference>
<feature type="transmembrane region" description="Helical" evidence="10">
    <location>
        <begin position="174"/>
        <end position="191"/>
    </location>
</feature>
<dbReference type="InterPro" id="IPR051050">
    <property type="entry name" value="Lipid_II_flippase_MurJ/MviN"/>
</dbReference>
<dbReference type="PRINTS" id="PR01806">
    <property type="entry name" value="VIRFACTRMVIN"/>
</dbReference>
<feature type="transmembrane region" description="Helical" evidence="10">
    <location>
        <begin position="465"/>
        <end position="483"/>
    </location>
</feature>
<evidence type="ECO:0000256" key="10">
    <source>
        <dbReference type="HAMAP-Rule" id="MF_02078"/>
    </source>
</evidence>
<feature type="transmembrane region" description="Helical" evidence="10">
    <location>
        <begin position="290"/>
        <end position="308"/>
    </location>
</feature>
<proteinExistence type="inferred from homology"/>
<dbReference type="UniPathway" id="UPA00219"/>
<feature type="transmembrane region" description="Helical" evidence="10">
    <location>
        <begin position="495"/>
        <end position="516"/>
    </location>
</feature>
<comment type="function">
    <text evidence="8 10 11">Involved in peptidoglycan biosynthesis. Transports lipid-linked peptidoglycan precursors from the inner to the outer leaflet of the cytoplasmic membrane.</text>
</comment>
<evidence type="ECO:0000313" key="13">
    <source>
        <dbReference type="Proteomes" id="UP000427769"/>
    </source>
</evidence>
<evidence type="ECO:0000256" key="3">
    <source>
        <dbReference type="ARBA" id="ARBA00022692"/>
    </source>
</evidence>
<feature type="transmembrane region" description="Helical" evidence="10">
    <location>
        <begin position="203"/>
        <end position="225"/>
    </location>
</feature>
<dbReference type="AlphaFoldDB" id="A0A5K7Z2P7"/>
<dbReference type="RefSeq" id="WP_155301921.1">
    <property type="nucleotide sequence ID" value="NZ_AP021875.1"/>
</dbReference>
<dbReference type="PIRSF" id="PIRSF002869">
    <property type="entry name" value="MviN"/>
    <property type="match status" value="1"/>
</dbReference>
<protein>
    <recommendedName>
        <fullName evidence="10">Probable lipid II flippase MurJ</fullName>
    </recommendedName>
</protein>
<feature type="transmembrane region" description="Helical" evidence="10">
    <location>
        <begin position="400"/>
        <end position="419"/>
    </location>
</feature>
<evidence type="ECO:0000256" key="9">
    <source>
        <dbReference type="ARBA" id="ARBA00061532"/>
    </source>
</evidence>
<keyword evidence="10 11" id="KW-0961">Cell wall biogenesis/degradation</keyword>
<dbReference type="CDD" id="cd13123">
    <property type="entry name" value="MATE_MurJ_like"/>
    <property type="match status" value="1"/>
</dbReference>
<reference evidence="12 13" key="1">
    <citation type="submission" date="2019-11" db="EMBL/GenBank/DDBJ databases">
        <title>Comparative genomics of hydrocarbon-degrading Desulfosarcina strains.</title>
        <authorList>
            <person name="Watanabe M."/>
            <person name="Kojima H."/>
            <person name="Fukui M."/>
        </authorList>
    </citation>
    <scope>NUCLEOTIDE SEQUENCE [LARGE SCALE GENOMIC DNA]</scope>
    <source>
        <strain evidence="12 13">PP31</strain>
    </source>
</reference>
<dbReference type="KEGG" id="dwd:DSCW_01610"/>
<dbReference type="GO" id="GO:0009252">
    <property type="term" value="P:peptidoglycan biosynthetic process"/>
    <property type="evidence" value="ECO:0007669"/>
    <property type="project" value="UniProtKB-UniRule"/>
</dbReference>
<evidence type="ECO:0000256" key="1">
    <source>
        <dbReference type="ARBA" id="ARBA00004651"/>
    </source>
</evidence>
<keyword evidence="6 10" id="KW-1133">Transmembrane helix</keyword>
<comment type="pathway">
    <text evidence="10">Cell wall biogenesis; peptidoglycan biosynthesis.</text>
</comment>
<feature type="transmembrane region" description="Helical" evidence="10">
    <location>
        <begin position="329"/>
        <end position="350"/>
    </location>
</feature>
<dbReference type="Pfam" id="PF03023">
    <property type="entry name" value="MurJ"/>
    <property type="match status" value="1"/>
</dbReference>
<keyword evidence="13" id="KW-1185">Reference proteome</keyword>
<evidence type="ECO:0000256" key="7">
    <source>
        <dbReference type="ARBA" id="ARBA00023136"/>
    </source>
</evidence>
<accession>A0A5K7Z2P7</accession>
<evidence type="ECO:0000256" key="6">
    <source>
        <dbReference type="ARBA" id="ARBA00022989"/>
    </source>
</evidence>
<keyword evidence="3 10" id="KW-0812">Transmembrane</keyword>
<evidence type="ECO:0000256" key="4">
    <source>
        <dbReference type="ARBA" id="ARBA00022960"/>
    </source>
</evidence>
<feature type="transmembrane region" description="Helical" evidence="10">
    <location>
        <begin position="370"/>
        <end position="393"/>
    </location>
</feature>
<dbReference type="GO" id="GO:0005886">
    <property type="term" value="C:plasma membrane"/>
    <property type="evidence" value="ECO:0007669"/>
    <property type="project" value="UniProtKB-SubCell"/>
</dbReference>
<dbReference type="GO" id="GO:0071555">
    <property type="term" value="P:cell wall organization"/>
    <property type="evidence" value="ECO:0007669"/>
    <property type="project" value="UniProtKB-UniRule"/>
</dbReference>
<keyword evidence="10 11" id="KW-0813">Transport</keyword>
<keyword evidence="7 10" id="KW-0472">Membrane</keyword>
<feature type="transmembrane region" description="Helical" evidence="10">
    <location>
        <begin position="16"/>
        <end position="33"/>
    </location>
</feature>
<dbReference type="InterPro" id="IPR004268">
    <property type="entry name" value="MurJ"/>
</dbReference>
<evidence type="ECO:0000256" key="5">
    <source>
        <dbReference type="ARBA" id="ARBA00022984"/>
    </source>
</evidence>
<evidence type="ECO:0000256" key="11">
    <source>
        <dbReference type="PIRNR" id="PIRNR002869"/>
    </source>
</evidence>
<dbReference type="OrthoDB" id="9786339at2"/>
<dbReference type="PANTHER" id="PTHR47019:SF1">
    <property type="entry name" value="LIPID II FLIPPASE MURJ"/>
    <property type="match status" value="1"/>
</dbReference>
<dbReference type="GO" id="GO:0015648">
    <property type="term" value="F:lipid-linked peptidoglycan transporter activity"/>
    <property type="evidence" value="ECO:0007669"/>
    <property type="project" value="UniProtKB-UniRule"/>
</dbReference>
<evidence type="ECO:0000256" key="8">
    <source>
        <dbReference type="ARBA" id="ARBA00060041"/>
    </source>
</evidence>
<comment type="subcellular location">
    <subcellularLocation>
        <location evidence="1 10">Cell membrane</location>
        <topology evidence="1 10">Multi-pass membrane protein</topology>
    </subcellularLocation>
</comment>
<gene>
    <name evidence="12" type="primary">mviN</name>
    <name evidence="10" type="synonym">murJ</name>
    <name evidence="12" type="ORF">DSCW_01610</name>
</gene>
<dbReference type="Proteomes" id="UP000427769">
    <property type="component" value="Chromosome"/>
</dbReference>
<sequence>MNSSRERQPKSENRQVTRAAGVVGAATLLSRIFGYVRDMVLASFFGAGMAADAFIAAFRIPNLLRRLFGEGSLSLAFVPVFTDAMINGNREDAHRLAVSSLKLLLVCLSVVAIVGVVAAPLIIRAVAPGFASPPEKMALTVTLTRIMFPYVILIGLVALCMGILNVLGHFAAPAVAPLMLNLAMIGAVFAVSRFSESQTVRVLGLSAGVLLGGILQLAMQLPYLVRHGIRFWKRSGLWHPRMKTVGLLMLPTIFGAAVYQINILVGTLLASLLPEGSVSYLYYADRLVQFPLGIFGQAAATAVLPSLSRQAASHDYTGMGETFGHAMRLVLFLTLPAMVGLIVLREPIVALLFQRGAFDTQTARLTSDALLYYALGLWAFSAVRIVVSTFYAMQDTRTPVISATLAIAANILLGMALMGPMGHCGLALATALSSMVNLTILVVHLKRKLGVIRWRAILSSCLKTLIASGVMAAAVIMLCRPLFPDASTVGGLRMLLNVSIAIGAGILVFCGMAVILKIPEWQKMTALVKRSLKRS</sequence>
<evidence type="ECO:0000256" key="2">
    <source>
        <dbReference type="ARBA" id="ARBA00022475"/>
    </source>
</evidence>
<comment type="similarity">
    <text evidence="9 10 11">Belongs to the MurJ/MviN family.</text>
</comment>
<evidence type="ECO:0000313" key="12">
    <source>
        <dbReference type="EMBL" id="BBO72744.1"/>
    </source>
</evidence>
<dbReference type="GO" id="GO:0008360">
    <property type="term" value="P:regulation of cell shape"/>
    <property type="evidence" value="ECO:0007669"/>
    <property type="project" value="UniProtKB-UniRule"/>
</dbReference>